<comment type="subcellular location">
    <subcellularLocation>
        <location evidence="1">Membrane</location>
    </subcellularLocation>
</comment>
<accession>A0A3S5AWB1</accession>
<gene>
    <name evidence="4" type="ORF">PXEA_LOCUS20382</name>
</gene>
<feature type="region of interest" description="Disordered" evidence="3">
    <location>
        <begin position="36"/>
        <end position="66"/>
    </location>
</feature>
<dbReference type="OrthoDB" id="6250271at2759"/>
<evidence type="ECO:0000256" key="2">
    <source>
        <dbReference type="ARBA" id="ARBA00023136"/>
    </source>
</evidence>
<dbReference type="PROSITE" id="PS00232">
    <property type="entry name" value="CADHERIN_1"/>
    <property type="match status" value="1"/>
</dbReference>
<evidence type="ECO:0000256" key="3">
    <source>
        <dbReference type="SAM" id="MobiDB-lite"/>
    </source>
</evidence>
<proteinExistence type="predicted"/>
<keyword evidence="5" id="KW-1185">Reference proteome</keyword>
<comment type="caution">
    <text evidence="4">The sequence shown here is derived from an EMBL/GenBank/DDBJ whole genome shotgun (WGS) entry which is preliminary data.</text>
</comment>
<evidence type="ECO:0000313" key="5">
    <source>
        <dbReference type="Proteomes" id="UP000784294"/>
    </source>
</evidence>
<evidence type="ECO:0008006" key="6">
    <source>
        <dbReference type="Google" id="ProtNLM"/>
    </source>
</evidence>
<dbReference type="Gene3D" id="2.60.40.60">
    <property type="entry name" value="Cadherins"/>
    <property type="match status" value="1"/>
</dbReference>
<dbReference type="EMBL" id="CAAALY010083834">
    <property type="protein sequence ID" value="VEL26942.1"/>
    <property type="molecule type" value="Genomic_DNA"/>
</dbReference>
<dbReference type="InterPro" id="IPR020894">
    <property type="entry name" value="Cadherin_CS"/>
</dbReference>
<dbReference type="AlphaFoldDB" id="A0A3S5AWB1"/>
<evidence type="ECO:0000313" key="4">
    <source>
        <dbReference type="EMBL" id="VEL26942.1"/>
    </source>
</evidence>
<dbReference type="GO" id="GO:0005886">
    <property type="term" value="C:plasma membrane"/>
    <property type="evidence" value="ECO:0007669"/>
    <property type="project" value="InterPro"/>
</dbReference>
<name>A0A3S5AWB1_9PLAT</name>
<dbReference type="InterPro" id="IPR015919">
    <property type="entry name" value="Cadherin-like_sf"/>
</dbReference>
<dbReference type="Proteomes" id="UP000784294">
    <property type="component" value="Unassembled WGS sequence"/>
</dbReference>
<sequence length="127" mass="13830">MECNLPMTLLVRLESNGRGKPRNRKDNDEGRIILQHVQNSSSNDEVDGVGARSSDGGDGGGGGNEESQFFSLIVRLVDINDNSPRFPRQMETIFVSEGLKIGSRLPLPLASDPDSLEFGIARCTSLR</sequence>
<dbReference type="SUPFAM" id="SSF49313">
    <property type="entry name" value="Cadherin-like"/>
    <property type="match status" value="1"/>
</dbReference>
<evidence type="ECO:0000256" key="1">
    <source>
        <dbReference type="ARBA" id="ARBA00004370"/>
    </source>
</evidence>
<protein>
    <recommendedName>
        <fullName evidence="6">Cadherin domain-containing protein</fullName>
    </recommendedName>
</protein>
<dbReference type="GO" id="GO:0005509">
    <property type="term" value="F:calcium ion binding"/>
    <property type="evidence" value="ECO:0007669"/>
    <property type="project" value="InterPro"/>
</dbReference>
<reference evidence="4" key="1">
    <citation type="submission" date="2018-11" db="EMBL/GenBank/DDBJ databases">
        <authorList>
            <consortium name="Pathogen Informatics"/>
        </authorList>
    </citation>
    <scope>NUCLEOTIDE SEQUENCE</scope>
</reference>
<organism evidence="4 5">
    <name type="scientific">Protopolystoma xenopodis</name>
    <dbReference type="NCBI Taxonomy" id="117903"/>
    <lineage>
        <taxon>Eukaryota</taxon>
        <taxon>Metazoa</taxon>
        <taxon>Spiralia</taxon>
        <taxon>Lophotrochozoa</taxon>
        <taxon>Platyhelminthes</taxon>
        <taxon>Monogenea</taxon>
        <taxon>Polyopisthocotylea</taxon>
        <taxon>Polystomatidea</taxon>
        <taxon>Polystomatidae</taxon>
        <taxon>Protopolystoma</taxon>
    </lineage>
</organism>
<dbReference type="GO" id="GO:0007155">
    <property type="term" value="P:cell adhesion"/>
    <property type="evidence" value="ECO:0007669"/>
    <property type="project" value="InterPro"/>
</dbReference>
<keyword evidence="2" id="KW-0472">Membrane</keyword>